<accession>A0A095SA37</accession>
<dbReference type="EMBL" id="ARXV01000025">
    <property type="protein sequence ID" value="KGD61387.1"/>
    <property type="molecule type" value="Genomic_DNA"/>
</dbReference>
<proteinExistence type="predicted"/>
<dbReference type="OrthoDB" id="7595679at2"/>
<dbReference type="Proteomes" id="UP000029444">
    <property type="component" value="Unassembled WGS sequence"/>
</dbReference>
<keyword evidence="1" id="KW-0670">Pyruvate</keyword>
<dbReference type="RefSeq" id="WP_035235388.1">
    <property type="nucleotide sequence ID" value="NZ_ARXV01000025.1"/>
</dbReference>
<gene>
    <name evidence="1" type="ORF">Y5S_03725</name>
</gene>
<protein>
    <submittedName>
        <fullName evidence="1">Pyruvate/2-oxoglutarate dehydrogenase complex dehydrogenase (E1) component eukaryotic type beta subunit</fullName>
    </submittedName>
</protein>
<reference evidence="1 2" key="1">
    <citation type="submission" date="2012-09" db="EMBL/GenBank/DDBJ databases">
        <title>Genome Sequence of alkane-degrading Bacterium Alcanivorax sp. 19-m-6.</title>
        <authorList>
            <person name="Lai Q."/>
            <person name="Shao Z."/>
        </authorList>
    </citation>
    <scope>NUCLEOTIDE SEQUENCE [LARGE SCALE GENOMIC DNA]</scope>
    <source>
        <strain evidence="1 2">19-m-6</strain>
    </source>
</reference>
<comment type="caution">
    <text evidence="1">The sequence shown here is derived from an EMBL/GenBank/DDBJ whole genome shotgun (WGS) entry which is preliminary data.</text>
</comment>
<keyword evidence="2" id="KW-1185">Reference proteome</keyword>
<organism evidence="1 2">
    <name type="scientific">Alcanivorax nanhaiticus</name>
    <dbReference type="NCBI Taxonomy" id="1177154"/>
    <lineage>
        <taxon>Bacteria</taxon>
        <taxon>Pseudomonadati</taxon>
        <taxon>Pseudomonadota</taxon>
        <taxon>Gammaproteobacteria</taxon>
        <taxon>Oceanospirillales</taxon>
        <taxon>Alcanivoracaceae</taxon>
        <taxon>Alcanivorax</taxon>
    </lineage>
</organism>
<dbReference type="AlphaFoldDB" id="A0A095SA37"/>
<evidence type="ECO:0000313" key="2">
    <source>
        <dbReference type="Proteomes" id="UP000029444"/>
    </source>
</evidence>
<sequence length="185" mass="20972">MSIFTEALERTDGKTLILSNGSKWAGQDPDDIQTLLDVLGTDVLDPTFEQYHCYRPYPFEPMLRAGRNESTFQPWLGASTFSGNFLTVSHVFNVISKDPGVVEALTEAIKKNMASEKYQQNAYERYAGWYYAETCEGWRLVSPKEADDIRAGTVSKLSYPRNYETMKTAVLKGPRFDTEARRKAS</sequence>
<dbReference type="PATRIC" id="fig|1177154.3.peg.3727"/>
<name>A0A095SA37_9GAMM</name>
<dbReference type="STRING" id="1177154.Y5S_03725"/>
<evidence type="ECO:0000313" key="1">
    <source>
        <dbReference type="EMBL" id="KGD61387.1"/>
    </source>
</evidence>